<dbReference type="OMA" id="YRREWIK"/>
<gene>
    <name evidence="1" type="ORF">DAPPUDRAFT_245734</name>
</gene>
<dbReference type="PhylomeDB" id="E9GNY5"/>
<name>E9GNY5_DAPPU</name>
<protein>
    <submittedName>
        <fullName evidence="1">Uncharacterized protein</fullName>
    </submittedName>
</protein>
<dbReference type="EMBL" id="GL732555">
    <property type="protein sequence ID" value="EFX78864.1"/>
    <property type="molecule type" value="Genomic_DNA"/>
</dbReference>
<keyword evidence="2" id="KW-1185">Reference proteome</keyword>
<dbReference type="KEGG" id="dpx:DAPPUDRAFT_245734"/>
<accession>E9GNY5</accession>
<evidence type="ECO:0000313" key="1">
    <source>
        <dbReference type="EMBL" id="EFX78864.1"/>
    </source>
</evidence>
<dbReference type="InParanoid" id="E9GNY5"/>
<reference evidence="1 2" key="1">
    <citation type="journal article" date="2011" name="Science">
        <title>The ecoresponsive genome of Daphnia pulex.</title>
        <authorList>
            <person name="Colbourne J.K."/>
            <person name="Pfrender M.E."/>
            <person name="Gilbert D."/>
            <person name="Thomas W.K."/>
            <person name="Tucker A."/>
            <person name="Oakley T.H."/>
            <person name="Tokishita S."/>
            <person name="Aerts A."/>
            <person name="Arnold G.J."/>
            <person name="Basu M.K."/>
            <person name="Bauer D.J."/>
            <person name="Caceres C.E."/>
            <person name="Carmel L."/>
            <person name="Casola C."/>
            <person name="Choi J.H."/>
            <person name="Detter J.C."/>
            <person name="Dong Q."/>
            <person name="Dusheyko S."/>
            <person name="Eads B.D."/>
            <person name="Frohlich T."/>
            <person name="Geiler-Samerotte K.A."/>
            <person name="Gerlach D."/>
            <person name="Hatcher P."/>
            <person name="Jogdeo S."/>
            <person name="Krijgsveld J."/>
            <person name="Kriventseva E.V."/>
            <person name="Kultz D."/>
            <person name="Laforsch C."/>
            <person name="Lindquist E."/>
            <person name="Lopez J."/>
            <person name="Manak J.R."/>
            <person name="Muller J."/>
            <person name="Pangilinan J."/>
            <person name="Patwardhan R.P."/>
            <person name="Pitluck S."/>
            <person name="Pritham E.J."/>
            <person name="Rechtsteiner A."/>
            <person name="Rho M."/>
            <person name="Rogozin I.B."/>
            <person name="Sakarya O."/>
            <person name="Salamov A."/>
            <person name="Schaack S."/>
            <person name="Shapiro H."/>
            <person name="Shiga Y."/>
            <person name="Skalitzky C."/>
            <person name="Smith Z."/>
            <person name="Souvorov A."/>
            <person name="Sung W."/>
            <person name="Tang Z."/>
            <person name="Tsuchiya D."/>
            <person name="Tu H."/>
            <person name="Vos H."/>
            <person name="Wang M."/>
            <person name="Wolf Y.I."/>
            <person name="Yamagata H."/>
            <person name="Yamada T."/>
            <person name="Ye Y."/>
            <person name="Shaw J.R."/>
            <person name="Andrews J."/>
            <person name="Crease T.J."/>
            <person name="Tang H."/>
            <person name="Lucas S.M."/>
            <person name="Robertson H.M."/>
            <person name="Bork P."/>
            <person name="Koonin E.V."/>
            <person name="Zdobnov E.M."/>
            <person name="Grigoriev I.V."/>
            <person name="Lynch M."/>
            <person name="Boore J.L."/>
        </authorList>
    </citation>
    <scope>NUCLEOTIDE SEQUENCE [LARGE SCALE GENOMIC DNA]</scope>
</reference>
<evidence type="ECO:0000313" key="2">
    <source>
        <dbReference type="Proteomes" id="UP000000305"/>
    </source>
</evidence>
<dbReference type="STRING" id="6669.E9GNY5"/>
<organism evidence="1 2">
    <name type="scientific">Daphnia pulex</name>
    <name type="common">Water flea</name>
    <dbReference type="NCBI Taxonomy" id="6669"/>
    <lineage>
        <taxon>Eukaryota</taxon>
        <taxon>Metazoa</taxon>
        <taxon>Ecdysozoa</taxon>
        <taxon>Arthropoda</taxon>
        <taxon>Crustacea</taxon>
        <taxon>Branchiopoda</taxon>
        <taxon>Diplostraca</taxon>
        <taxon>Cladocera</taxon>
        <taxon>Anomopoda</taxon>
        <taxon>Daphniidae</taxon>
        <taxon>Daphnia</taxon>
    </lineage>
</organism>
<dbReference type="PANTHER" id="PTHR31025:SF28">
    <property type="match status" value="1"/>
</dbReference>
<dbReference type="eggNOG" id="ENOG502SG85">
    <property type="taxonomic scope" value="Eukaryota"/>
</dbReference>
<sequence length="444" mass="50919">MSSSNVSVSSASAIPVQTAIPIVQLQPSVTHKVLMQQLPNIDSSSSPRRSERCCTFNVKEMILASSKGRAVYEDYLAREKTFLTVPERRTIVFVVVEAMVNEIGLYPTTQEKDLLAAAIIQAFPCLGIRDGNNLIHSHYYHAKSGGFIETLLKTMRKKQPECRKRKMSLKQKIHRRIPRGYIEDCGPELEEEEIQMHEFMVRLLKSLIPTASNAEQINDAMESTFPFRQYQMKKNLKTPSLILAEYPRMVDFNNGLLIFDDFMRKYPSANDIEQNFIHTYGDRLIFLAEKEMDALPVCNNDFLRLLLICIFIMPEIKKIRKNSVDEKVQQLVIFVSENRNLQEFVALRSTDQTNSTPHPYLVGVGTMTEPVYFNLVIDGNIIPCGSDSLTAFKNLFASYFVFQLHYPVLIKPLFKFFEERVFRLTPTMTATTADFVARLETIPR</sequence>
<dbReference type="AlphaFoldDB" id="E9GNY5"/>
<dbReference type="Proteomes" id="UP000000305">
    <property type="component" value="Unassembled WGS sequence"/>
</dbReference>
<dbReference type="PANTHER" id="PTHR31025">
    <property type="entry name" value="SI:CH211-196P9.1-RELATED"/>
    <property type="match status" value="1"/>
</dbReference>
<dbReference type="OrthoDB" id="7760234at2759"/>
<dbReference type="HOGENOM" id="CLU_617150_0_0_1"/>
<proteinExistence type="predicted"/>